<organism evidence="15">
    <name type="scientific">marine metagenome</name>
    <dbReference type="NCBI Taxonomy" id="408172"/>
    <lineage>
        <taxon>unclassified sequences</taxon>
        <taxon>metagenomes</taxon>
        <taxon>ecological metagenomes</taxon>
    </lineage>
</organism>
<dbReference type="EMBL" id="UINC01053301">
    <property type="protein sequence ID" value="SVB69651.1"/>
    <property type="molecule type" value="Genomic_DNA"/>
</dbReference>
<dbReference type="FunFam" id="1.10.10.10:FF:000009">
    <property type="entry name" value="LexA repressor"/>
    <property type="match status" value="1"/>
</dbReference>
<proteinExistence type="inferred from homology"/>
<dbReference type="PANTHER" id="PTHR33516">
    <property type="entry name" value="LEXA REPRESSOR"/>
    <property type="match status" value="1"/>
</dbReference>
<dbReference type="InterPro" id="IPR006199">
    <property type="entry name" value="LexA_DNA-bd_dom"/>
</dbReference>
<keyword evidence="6" id="KW-0378">Hydrolase</keyword>
<comment type="subunit">
    <text evidence="2">Homodimer.</text>
</comment>
<evidence type="ECO:0000256" key="9">
    <source>
        <dbReference type="ARBA" id="ARBA00023125"/>
    </source>
</evidence>
<dbReference type="InterPro" id="IPR006200">
    <property type="entry name" value="LexA"/>
</dbReference>
<keyword evidence="12" id="KW-0742">SOS response</keyword>
<keyword evidence="10" id="KW-0804">Transcription</keyword>
<evidence type="ECO:0000256" key="10">
    <source>
        <dbReference type="ARBA" id="ARBA00023163"/>
    </source>
</evidence>
<dbReference type="AlphaFoldDB" id="A0A382G652"/>
<keyword evidence="11" id="KW-0234">DNA repair</keyword>
<keyword evidence="4" id="KW-0235">DNA replication</keyword>
<dbReference type="Pfam" id="PF00717">
    <property type="entry name" value="Peptidase_S24"/>
    <property type="match status" value="1"/>
</dbReference>
<feature type="domain" description="LexA repressor DNA-binding" evidence="14">
    <location>
        <begin position="7"/>
        <end position="68"/>
    </location>
</feature>
<evidence type="ECO:0000313" key="15">
    <source>
        <dbReference type="EMBL" id="SVB69651.1"/>
    </source>
</evidence>
<evidence type="ECO:0000259" key="13">
    <source>
        <dbReference type="Pfam" id="PF00717"/>
    </source>
</evidence>
<dbReference type="GO" id="GO:0003677">
    <property type="term" value="F:DNA binding"/>
    <property type="evidence" value="ECO:0007669"/>
    <property type="project" value="UniProtKB-KW"/>
</dbReference>
<dbReference type="SUPFAM" id="SSF51306">
    <property type="entry name" value="LexA/Signal peptidase"/>
    <property type="match status" value="1"/>
</dbReference>
<evidence type="ECO:0000256" key="11">
    <source>
        <dbReference type="ARBA" id="ARBA00023204"/>
    </source>
</evidence>
<dbReference type="HAMAP" id="MF_00015">
    <property type="entry name" value="LexA"/>
    <property type="match status" value="1"/>
</dbReference>
<dbReference type="InterPro" id="IPR039418">
    <property type="entry name" value="LexA-like"/>
</dbReference>
<reference evidence="15" key="1">
    <citation type="submission" date="2018-05" db="EMBL/GenBank/DDBJ databases">
        <authorList>
            <person name="Lanie J.A."/>
            <person name="Ng W.-L."/>
            <person name="Kazmierczak K.M."/>
            <person name="Andrzejewski T.M."/>
            <person name="Davidsen T.M."/>
            <person name="Wayne K.J."/>
            <person name="Tettelin H."/>
            <person name="Glass J.I."/>
            <person name="Rusch D."/>
            <person name="Podicherti R."/>
            <person name="Tsui H.-C.T."/>
            <person name="Winkler M.E."/>
        </authorList>
    </citation>
    <scope>NUCLEOTIDE SEQUENCE</scope>
</reference>
<evidence type="ECO:0000256" key="8">
    <source>
        <dbReference type="ARBA" id="ARBA00023015"/>
    </source>
</evidence>
<keyword evidence="9" id="KW-0238">DNA-binding</keyword>
<evidence type="ECO:0000256" key="3">
    <source>
        <dbReference type="ARBA" id="ARBA00022491"/>
    </source>
</evidence>
<dbReference type="InterPro" id="IPR006197">
    <property type="entry name" value="Peptidase_S24_LexA"/>
</dbReference>
<dbReference type="InterPro" id="IPR036388">
    <property type="entry name" value="WH-like_DNA-bd_sf"/>
</dbReference>
<evidence type="ECO:0000256" key="4">
    <source>
        <dbReference type="ARBA" id="ARBA00022705"/>
    </source>
</evidence>
<evidence type="ECO:0000256" key="6">
    <source>
        <dbReference type="ARBA" id="ARBA00022801"/>
    </source>
</evidence>
<dbReference type="Gene3D" id="1.10.10.10">
    <property type="entry name" value="Winged helix-like DNA-binding domain superfamily/Winged helix DNA-binding domain"/>
    <property type="match status" value="1"/>
</dbReference>
<keyword evidence="7" id="KW-0068">Autocatalytic cleavage</keyword>
<dbReference type="InterPro" id="IPR036286">
    <property type="entry name" value="LexA/Signal_pep-like_sf"/>
</dbReference>
<evidence type="ECO:0000256" key="1">
    <source>
        <dbReference type="ARBA" id="ARBA00007484"/>
    </source>
</evidence>
<dbReference type="InterPro" id="IPR050077">
    <property type="entry name" value="LexA_repressor"/>
</dbReference>
<dbReference type="Gene3D" id="2.10.109.10">
    <property type="entry name" value="Umud Fragment, subunit A"/>
    <property type="match status" value="1"/>
</dbReference>
<evidence type="ECO:0000256" key="12">
    <source>
        <dbReference type="ARBA" id="ARBA00023236"/>
    </source>
</evidence>
<feature type="domain" description="Peptidase S24/S26A/S26B/S26C" evidence="13">
    <location>
        <begin position="85"/>
        <end position="201"/>
    </location>
</feature>
<dbReference type="InterPro" id="IPR015927">
    <property type="entry name" value="Peptidase_S24_S26A/B/C"/>
</dbReference>
<protein>
    <recommendedName>
        <fullName evidence="16">LexA repressor</fullName>
    </recommendedName>
</protein>
<evidence type="ECO:0008006" key="16">
    <source>
        <dbReference type="Google" id="ProtNLM"/>
    </source>
</evidence>
<dbReference type="PANTHER" id="PTHR33516:SF2">
    <property type="entry name" value="LEXA REPRESSOR-RELATED"/>
    <property type="match status" value="1"/>
</dbReference>
<dbReference type="PRINTS" id="PR00726">
    <property type="entry name" value="LEXASERPTASE"/>
</dbReference>
<dbReference type="GO" id="GO:0006260">
    <property type="term" value="P:DNA replication"/>
    <property type="evidence" value="ECO:0007669"/>
    <property type="project" value="UniProtKB-KW"/>
</dbReference>
<dbReference type="GO" id="GO:0009432">
    <property type="term" value="P:SOS response"/>
    <property type="evidence" value="ECO:0007669"/>
    <property type="project" value="UniProtKB-KW"/>
</dbReference>
<dbReference type="GO" id="GO:0006281">
    <property type="term" value="P:DNA repair"/>
    <property type="evidence" value="ECO:0007669"/>
    <property type="project" value="UniProtKB-KW"/>
</dbReference>
<keyword evidence="8" id="KW-0805">Transcription regulation</keyword>
<sequence>MKVVDMPLTKRQREILDHVENFIDENGYAPSFEEIADAFGYSSLATVHEHLSNLERKGYIRKAYNESRSIELVGTGYDGGATELPLLGAVAAGLPIEAIEDHTTLSVPQDMVKSGQKNFVLRVEGESMIEEQIRDGDYIVVNSQETAVDGQMVVALVDGDSTTVKKFYREEGELVRLQPANPAIQPIIKNAQNVQIQGVVVGVIRKY</sequence>
<evidence type="ECO:0000256" key="2">
    <source>
        <dbReference type="ARBA" id="ARBA00011738"/>
    </source>
</evidence>
<name>A0A382G652_9ZZZZ</name>
<dbReference type="NCBIfam" id="TIGR00498">
    <property type="entry name" value="lexA"/>
    <property type="match status" value="1"/>
</dbReference>
<comment type="similarity">
    <text evidence="1">Belongs to the peptidase S24 family.</text>
</comment>
<dbReference type="SUPFAM" id="SSF46785">
    <property type="entry name" value="Winged helix' DNA-binding domain"/>
    <property type="match status" value="1"/>
</dbReference>
<evidence type="ECO:0000259" key="14">
    <source>
        <dbReference type="Pfam" id="PF01726"/>
    </source>
</evidence>
<accession>A0A382G652</accession>
<keyword evidence="5" id="KW-0227">DNA damage</keyword>
<gene>
    <name evidence="15" type="ORF">METZ01_LOCUS222505</name>
</gene>
<dbReference type="GO" id="GO:0004252">
    <property type="term" value="F:serine-type endopeptidase activity"/>
    <property type="evidence" value="ECO:0007669"/>
    <property type="project" value="InterPro"/>
</dbReference>
<dbReference type="Pfam" id="PF01726">
    <property type="entry name" value="LexA_DNA_bind"/>
    <property type="match status" value="1"/>
</dbReference>
<dbReference type="FunFam" id="2.10.109.10:FF:000001">
    <property type="entry name" value="LexA repressor"/>
    <property type="match status" value="1"/>
</dbReference>
<evidence type="ECO:0000256" key="7">
    <source>
        <dbReference type="ARBA" id="ARBA00022813"/>
    </source>
</evidence>
<dbReference type="InterPro" id="IPR036390">
    <property type="entry name" value="WH_DNA-bd_sf"/>
</dbReference>
<dbReference type="CDD" id="cd06529">
    <property type="entry name" value="S24_LexA-like"/>
    <property type="match status" value="1"/>
</dbReference>
<keyword evidence="3" id="KW-0678">Repressor</keyword>
<evidence type="ECO:0000256" key="5">
    <source>
        <dbReference type="ARBA" id="ARBA00022763"/>
    </source>
</evidence>
<dbReference type="GO" id="GO:0006508">
    <property type="term" value="P:proteolysis"/>
    <property type="evidence" value="ECO:0007669"/>
    <property type="project" value="InterPro"/>
</dbReference>
<dbReference type="GO" id="GO:0045892">
    <property type="term" value="P:negative regulation of DNA-templated transcription"/>
    <property type="evidence" value="ECO:0007669"/>
    <property type="project" value="InterPro"/>
</dbReference>